<dbReference type="Proteomes" id="UP000032250">
    <property type="component" value="Unassembled WGS sequence"/>
</dbReference>
<protein>
    <submittedName>
        <fullName evidence="1">Uncharacterized protein</fullName>
    </submittedName>
</protein>
<dbReference type="AlphaFoldDB" id="A0A0D1ANE4"/>
<accession>A0A0D1ANE4</accession>
<dbReference type="RefSeq" id="WP_003484228.1">
    <property type="nucleotide sequence ID" value="NZ_JXSU01000007.1"/>
</dbReference>
<sequence>MAYNIVDLIDRAIDTGNKVIEIYIDMNKEYDDINSFKIFSKIFMKYEKEKIDYYHSLKIRLNKEKIKEIDLYIYDKISSLIAQFNNKISTNCYKDKTIKEFIECVLNMNKDIRALFIDIRGRMIQKNGDGDSYEYKILTDIIKMEEKYIKDLERVYKK</sequence>
<evidence type="ECO:0000313" key="1">
    <source>
        <dbReference type="EMBL" id="KIS24604.1"/>
    </source>
</evidence>
<gene>
    <name evidence="1" type="ORF">N495_13830</name>
</gene>
<dbReference type="OrthoDB" id="1935723at2"/>
<name>A0A0D1ANE4_CLOBO</name>
<organism evidence="1 2">
    <name type="scientific">Clostridium botulinum B2 450</name>
    <dbReference type="NCBI Taxonomy" id="1379739"/>
    <lineage>
        <taxon>Bacteria</taxon>
        <taxon>Bacillati</taxon>
        <taxon>Bacillota</taxon>
        <taxon>Clostridia</taxon>
        <taxon>Eubacteriales</taxon>
        <taxon>Clostridiaceae</taxon>
        <taxon>Clostridium</taxon>
    </lineage>
</organism>
<comment type="caution">
    <text evidence="1">The sequence shown here is derived from an EMBL/GenBank/DDBJ whole genome shotgun (WGS) entry which is preliminary data.</text>
</comment>
<dbReference type="HOGENOM" id="CLU_139640_0_0_9"/>
<reference evidence="1 2" key="1">
    <citation type="submission" date="2014-06" db="EMBL/GenBank/DDBJ databases">
        <title>Genome characterization of distinct group I Clostridium botulinum lineages.</title>
        <authorList>
            <person name="Giordani F."/>
            <person name="Anselmo A."/>
            <person name="Fillo S."/>
            <person name="Palozzi A.M."/>
            <person name="Fortunato A."/>
            <person name="Gentile B."/>
            <person name="Ciammaruconi A."/>
            <person name="Anniballi F."/>
            <person name="De Medici D."/>
            <person name="Lista F."/>
        </authorList>
    </citation>
    <scope>NUCLEOTIDE SEQUENCE [LARGE SCALE GENOMIC DNA]</scope>
    <source>
        <strain evidence="1 2">B2 450</strain>
    </source>
</reference>
<evidence type="ECO:0000313" key="2">
    <source>
        <dbReference type="Proteomes" id="UP000032250"/>
    </source>
</evidence>
<proteinExistence type="predicted"/>
<dbReference type="EMBL" id="JXSU01000007">
    <property type="protein sequence ID" value="KIS24604.1"/>
    <property type="molecule type" value="Genomic_DNA"/>
</dbReference>
<dbReference type="PATRIC" id="fig|1379739.3.peg.3160"/>